<evidence type="ECO:0000313" key="4">
    <source>
        <dbReference type="Proteomes" id="UP000184383"/>
    </source>
</evidence>
<keyword evidence="4" id="KW-1185">Reference proteome</keyword>
<dbReference type="AlphaFoldDB" id="A0A1L9S3D9"/>
<feature type="transmembrane region" description="Helical" evidence="2">
    <location>
        <begin position="264"/>
        <end position="286"/>
    </location>
</feature>
<keyword evidence="2" id="KW-0472">Membrane</keyword>
<reference evidence="4" key="1">
    <citation type="journal article" date="2017" name="Genome Biol.">
        <title>Comparative genomics reveals high biological diversity and specific adaptations in the industrially and medically important fungal genus Aspergillus.</title>
        <authorList>
            <person name="de Vries R.P."/>
            <person name="Riley R."/>
            <person name="Wiebenga A."/>
            <person name="Aguilar-Osorio G."/>
            <person name="Amillis S."/>
            <person name="Uchima C.A."/>
            <person name="Anderluh G."/>
            <person name="Asadollahi M."/>
            <person name="Askin M."/>
            <person name="Barry K."/>
            <person name="Battaglia E."/>
            <person name="Bayram O."/>
            <person name="Benocci T."/>
            <person name="Braus-Stromeyer S.A."/>
            <person name="Caldana C."/>
            <person name="Canovas D."/>
            <person name="Cerqueira G.C."/>
            <person name="Chen F."/>
            <person name="Chen W."/>
            <person name="Choi C."/>
            <person name="Clum A."/>
            <person name="Dos Santos R.A."/>
            <person name="Damasio A.R."/>
            <person name="Diallinas G."/>
            <person name="Emri T."/>
            <person name="Fekete E."/>
            <person name="Flipphi M."/>
            <person name="Freyberg S."/>
            <person name="Gallo A."/>
            <person name="Gournas C."/>
            <person name="Habgood R."/>
            <person name="Hainaut M."/>
            <person name="Harispe M.L."/>
            <person name="Henrissat B."/>
            <person name="Hilden K.S."/>
            <person name="Hope R."/>
            <person name="Hossain A."/>
            <person name="Karabika E."/>
            <person name="Karaffa L."/>
            <person name="Karanyi Z."/>
            <person name="Krasevec N."/>
            <person name="Kuo A."/>
            <person name="Kusch H."/>
            <person name="LaButti K."/>
            <person name="Lagendijk E.L."/>
            <person name="Lapidus A."/>
            <person name="Levasseur A."/>
            <person name="Lindquist E."/>
            <person name="Lipzen A."/>
            <person name="Logrieco A.F."/>
            <person name="MacCabe A."/>
            <person name="Maekelae M.R."/>
            <person name="Malavazi I."/>
            <person name="Melin P."/>
            <person name="Meyer V."/>
            <person name="Mielnichuk N."/>
            <person name="Miskei M."/>
            <person name="Molnar A.P."/>
            <person name="Mule G."/>
            <person name="Ngan C.Y."/>
            <person name="Orejas M."/>
            <person name="Orosz E."/>
            <person name="Ouedraogo J.P."/>
            <person name="Overkamp K.M."/>
            <person name="Park H.-S."/>
            <person name="Perrone G."/>
            <person name="Piumi F."/>
            <person name="Punt P.J."/>
            <person name="Ram A.F."/>
            <person name="Ramon A."/>
            <person name="Rauscher S."/>
            <person name="Record E."/>
            <person name="Riano-Pachon D.M."/>
            <person name="Robert V."/>
            <person name="Roehrig J."/>
            <person name="Ruller R."/>
            <person name="Salamov A."/>
            <person name="Salih N.S."/>
            <person name="Samson R.A."/>
            <person name="Sandor E."/>
            <person name="Sanguinetti M."/>
            <person name="Schuetze T."/>
            <person name="Sepcic K."/>
            <person name="Shelest E."/>
            <person name="Sherlock G."/>
            <person name="Sophianopoulou V."/>
            <person name="Squina F.M."/>
            <person name="Sun H."/>
            <person name="Susca A."/>
            <person name="Todd R.B."/>
            <person name="Tsang A."/>
            <person name="Unkles S.E."/>
            <person name="van de Wiele N."/>
            <person name="van Rossen-Uffink D."/>
            <person name="Oliveira J.V."/>
            <person name="Vesth T.C."/>
            <person name="Visser J."/>
            <person name="Yu J.-H."/>
            <person name="Zhou M."/>
            <person name="Andersen M.R."/>
            <person name="Archer D.B."/>
            <person name="Baker S.E."/>
            <person name="Benoit I."/>
            <person name="Brakhage A.A."/>
            <person name="Braus G.H."/>
            <person name="Fischer R."/>
            <person name="Frisvad J.C."/>
            <person name="Goldman G.H."/>
            <person name="Houbraken J."/>
            <person name="Oakley B."/>
            <person name="Pocsi I."/>
            <person name="Scazzocchio C."/>
            <person name="Seiboth B."/>
            <person name="vanKuyk P.A."/>
            <person name="Wortman J."/>
            <person name="Dyer P.S."/>
            <person name="Grigoriev I.V."/>
        </authorList>
    </citation>
    <scope>NUCLEOTIDE SEQUENCE [LARGE SCALE GENOMIC DNA]</scope>
    <source>
        <strain evidence="4">DTO 134E9</strain>
    </source>
</reference>
<keyword evidence="2" id="KW-0812">Transmembrane</keyword>
<dbReference type="GeneID" id="63750041"/>
<accession>A0A1L9S3D9</accession>
<feature type="compositionally biased region" description="Basic and acidic residues" evidence="1">
    <location>
        <begin position="324"/>
        <end position="338"/>
    </location>
</feature>
<sequence>MVTTTDPALLAMLASDSSDSPSSDTFDSSSSSSSSTVEAQAAETKAAPAKAPSATSASSTSSTATTSEPSTKTTDSTVIPLTTIFTPPASCSTRFTYEPPAYNTFQNGVLLQNAVAVDSACFPPGFTNLGRFQGSQTFSPGYCPMGYTSANININGPQTTAICCLPNFSYSSSSMWAGCISSLPSSSTTIVSVRHTGLNEGTQVTGPMSMIAQPITVQLQATDSSLYASVIGTASPLPSSKAPSFTSAAPSSTPSTGLSTGAKAGIGAGVGVAGVAFLSLIALWFFHRQRAQRKIRLQSEQRKDSSTRAVELGGSDVAQESPVESEHKPKVVPIHELKDTHIHELAG</sequence>
<organism evidence="3 4">
    <name type="scientific">Aspergillus wentii DTO 134E9</name>
    <dbReference type="NCBI Taxonomy" id="1073089"/>
    <lineage>
        <taxon>Eukaryota</taxon>
        <taxon>Fungi</taxon>
        <taxon>Dikarya</taxon>
        <taxon>Ascomycota</taxon>
        <taxon>Pezizomycotina</taxon>
        <taxon>Eurotiomycetes</taxon>
        <taxon>Eurotiomycetidae</taxon>
        <taxon>Eurotiales</taxon>
        <taxon>Aspergillaceae</taxon>
        <taxon>Aspergillus</taxon>
        <taxon>Aspergillus subgen. Cremei</taxon>
    </lineage>
</organism>
<gene>
    <name evidence="3" type="ORF">ASPWEDRAFT_35279</name>
</gene>
<proteinExistence type="predicted"/>
<feature type="compositionally biased region" description="Basic and acidic residues" evidence="1">
    <location>
        <begin position="297"/>
        <end position="306"/>
    </location>
</feature>
<dbReference type="OrthoDB" id="4770059at2759"/>
<dbReference type="STRING" id="1073089.A0A1L9S3D9"/>
<feature type="compositionally biased region" description="Low complexity" evidence="1">
    <location>
        <begin position="15"/>
        <end position="77"/>
    </location>
</feature>
<protein>
    <submittedName>
        <fullName evidence="3">Uncharacterized protein</fullName>
    </submittedName>
</protein>
<dbReference type="RefSeq" id="XP_040695354.1">
    <property type="nucleotide sequence ID" value="XM_040834193.1"/>
</dbReference>
<feature type="compositionally biased region" description="Low complexity" evidence="1">
    <location>
        <begin position="238"/>
        <end position="258"/>
    </location>
</feature>
<dbReference type="EMBL" id="KV878209">
    <property type="protein sequence ID" value="OJJ41678.1"/>
    <property type="molecule type" value="Genomic_DNA"/>
</dbReference>
<dbReference type="VEuPathDB" id="FungiDB:ASPWEDRAFT_35279"/>
<dbReference type="Proteomes" id="UP000184383">
    <property type="component" value="Unassembled WGS sequence"/>
</dbReference>
<name>A0A1L9S3D9_ASPWE</name>
<evidence type="ECO:0000256" key="2">
    <source>
        <dbReference type="SAM" id="Phobius"/>
    </source>
</evidence>
<feature type="region of interest" description="Disordered" evidence="1">
    <location>
        <begin position="296"/>
        <end position="338"/>
    </location>
</feature>
<feature type="region of interest" description="Disordered" evidence="1">
    <location>
        <begin position="237"/>
        <end position="258"/>
    </location>
</feature>
<keyword evidence="2" id="KW-1133">Transmembrane helix</keyword>
<feature type="region of interest" description="Disordered" evidence="1">
    <location>
        <begin position="1"/>
        <end position="79"/>
    </location>
</feature>
<evidence type="ECO:0000256" key="1">
    <source>
        <dbReference type="SAM" id="MobiDB-lite"/>
    </source>
</evidence>
<evidence type="ECO:0000313" key="3">
    <source>
        <dbReference type="EMBL" id="OJJ41678.1"/>
    </source>
</evidence>